<accession>A0AAV9UMY3</accession>
<gene>
    <name evidence="2" type="ORF">TWF730_011142</name>
</gene>
<feature type="compositionally biased region" description="Polar residues" evidence="1">
    <location>
        <begin position="7"/>
        <end position="51"/>
    </location>
</feature>
<evidence type="ECO:0000256" key="1">
    <source>
        <dbReference type="SAM" id="MobiDB-lite"/>
    </source>
</evidence>
<keyword evidence="3" id="KW-1185">Reference proteome</keyword>
<feature type="compositionally biased region" description="Polar residues" evidence="1">
    <location>
        <begin position="437"/>
        <end position="448"/>
    </location>
</feature>
<comment type="caution">
    <text evidence="2">The sequence shown here is derived from an EMBL/GenBank/DDBJ whole genome shotgun (WGS) entry which is preliminary data.</text>
</comment>
<evidence type="ECO:0000313" key="2">
    <source>
        <dbReference type="EMBL" id="KAK6343552.1"/>
    </source>
</evidence>
<feature type="region of interest" description="Disordered" evidence="1">
    <location>
        <begin position="86"/>
        <end position="167"/>
    </location>
</feature>
<proteinExistence type="predicted"/>
<feature type="region of interest" description="Disordered" evidence="1">
    <location>
        <begin position="437"/>
        <end position="515"/>
    </location>
</feature>
<feature type="compositionally biased region" description="Basic and acidic residues" evidence="1">
    <location>
        <begin position="330"/>
        <end position="356"/>
    </location>
</feature>
<reference evidence="2 3" key="1">
    <citation type="submission" date="2019-10" db="EMBL/GenBank/DDBJ databases">
        <authorList>
            <person name="Palmer J.M."/>
        </authorList>
    </citation>
    <scope>NUCLEOTIDE SEQUENCE [LARGE SCALE GENOMIC DNA]</scope>
    <source>
        <strain evidence="2 3">TWF730</strain>
    </source>
</reference>
<feature type="region of interest" description="Disordered" evidence="1">
    <location>
        <begin position="1"/>
        <end position="64"/>
    </location>
</feature>
<dbReference type="EMBL" id="JAVHNS010000009">
    <property type="protein sequence ID" value="KAK6343552.1"/>
    <property type="molecule type" value="Genomic_DNA"/>
</dbReference>
<feature type="region of interest" description="Disordered" evidence="1">
    <location>
        <begin position="225"/>
        <end position="247"/>
    </location>
</feature>
<dbReference type="Proteomes" id="UP001373714">
    <property type="component" value="Unassembled WGS sequence"/>
</dbReference>
<organism evidence="2 3">
    <name type="scientific">Orbilia blumenaviensis</name>
    <dbReference type="NCBI Taxonomy" id="1796055"/>
    <lineage>
        <taxon>Eukaryota</taxon>
        <taxon>Fungi</taxon>
        <taxon>Dikarya</taxon>
        <taxon>Ascomycota</taxon>
        <taxon>Pezizomycotina</taxon>
        <taxon>Orbiliomycetes</taxon>
        <taxon>Orbiliales</taxon>
        <taxon>Orbiliaceae</taxon>
        <taxon>Orbilia</taxon>
    </lineage>
</organism>
<evidence type="ECO:0000313" key="3">
    <source>
        <dbReference type="Proteomes" id="UP001373714"/>
    </source>
</evidence>
<feature type="region of interest" description="Disordered" evidence="1">
    <location>
        <begin position="303"/>
        <end position="399"/>
    </location>
</feature>
<feature type="compositionally biased region" description="Basic and acidic residues" evidence="1">
    <location>
        <begin position="98"/>
        <end position="119"/>
    </location>
</feature>
<protein>
    <submittedName>
        <fullName evidence="2">Uncharacterized protein</fullName>
    </submittedName>
</protein>
<dbReference type="AlphaFoldDB" id="A0AAV9UMY3"/>
<feature type="compositionally biased region" description="Polar residues" evidence="1">
    <location>
        <begin position="152"/>
        <end position="164"/>
    </location>
</feature>
<sequence>MLHYQTPDGTSLSRLETQAKNSQELEGSKLTKPNNDAQQENLPFISNTLGSAQPLGEPSAQALVTRRARSRVGHMHWSKYILDTDGPIADTEQPDDSQYDRHGITNKAKTRDQGSRESARISLGIPGTRSKGRIPETTLSGKKRRATLPSDRAQSFSPPAYTSVQRRDEEIAIAGARASLDQAKSHDKPSMLLPTNTSFVADIEAASSGIFVDSRSQAFRAVPTGPTPGPAVVSNSQPGVESSGAGKTIGTQEVDSAEASSFDSFKSCFDQINSNSQGRIELLEAPVIASNSKAITIWPECFTTTSQPSSPIDEAYYSQPLTIPTPECPKNNEDEVHPQDERVESGNDPTEKDHPSPHLPPQPRINSPRSPASPIDDQPLVPDEGNIKEHRERENRNGNGRGLYYLIRRLQLQNYILYSRSRTKLLPRGAVASSNFQISSNEMSGNPMSSSGENSTGKSSDNSDGFEGTRFGRINKGDRSGGNSGKRQRDQSDDDDEEGGRGNNQKRKPDVSGSSNIYHLACPLAKGDPKTYGDCKLIHRKDLSGIKEHLKRMHRIYDPLPKNIRDSKSWGQIFRICNPDWDSETPVPSEFRSGESGNKPEKATKRTRIDPATTTLINGLAGESELPRNRPRRSETNINDNHVATLDLQSFLPSEDGAYIDITDFSSQPGAGPDEIYKLKPLVFSPSIGFTDSELKELLEFPYDQFTKGLERIGLELAGNSNVAAEPNATTIPSITKPQPSPQDINRAAIISPSLIPPPIPQAEASEGLEHSALGVAKGTTFINIENLQPKVTLPSYKYCLIVARRQIRSGPMESPTPKKFLFNSYDNFSVNFELWLHGNFTDPMFSWDTMEITGADYKADPDMRVRYSNPEDVAAEVEMWHVRTQTTSAAVYLVAKDKSKAIAF</sequence>
<feature type="compositionally biased region" description="Low complexity" evidence="1">
    <location>
        <begin position="449"/>
        <end position="460"/>
    </location>
</feature>
<name>A0AAV9UMY3_9PEZI</name>
<feature type="region of interest" description="Disordered" evidence="1">
    <location>
        <begin position="584"/>
        <end position="606"/>
    </location>
</feature>
<feature type="compositionally biased region" description="Basic and acidic residues" evidence="1">
    <location>
        <begin position="385"/>
        <end position="396"/>
    </location>
</feature>